<reference evidence="2" key="1">
    <citation type="journal article" date="2007" name="Plant Cell">
        <title>Dothideomycete-plant interactions illuminated by genome sequencing and EST analysis of the wheat pathogen Stagonospora nodorum.</title>
        <authorList>
            <person name="Hane J.K."/>
            <person name="Lowe R.G."/>
            <person name="Solomon P.S."/>
            <person name="Tan K.C."/>
            <person name="Schoch C.L."/>
            <person name="Spatafora J.W."/>
            <person name="Crous P.W."/>
            <person name="Kodira C."/>
            <person name="Birren B.W."/>
            <person name="Galagan J.E."/>
            <person name="Torriani S.F."/>
            <person name="McDonald B.A."/>
            <person name="Oliver R.P."/>
        </authorList>
    </citation>
    <scope>NUCLEOTIDE SEQUENCE [LARGE SCALE GENOMIC DNA]</scope>
    <source>
        <strain evidence="2">SN15 / ATCC MYA-4574 / FGSC 10173</strain>
    </source>
</reference>
<evidence type="ECO:0000313" key="2">
    <source>
        <dbReference type="Proteomes" id="UP000001055"/>
    </source>
</evidence>
<dbReference type="KEGG" id="pno:SNOG_15276"/>
<protein>
    <submittedName>
        <fullName evidence="1">Uncharacterized protein</fullName>
    </submittedName>
</protein>
<dbReference type="EMBL" id="CH445361">
    <property type="protein sequence ID" value="EAT77209.1"/>
    <property type="molecule type" value="Genomic_DNA"/>
</dbReference>
<gene>
    <name evidence="1" type="ORF">SNOG_15276</name>
</gene>
<proteinExistence type="predicted"/>
<dbReference type="RefSeq" id="XP_001805432.1">
    <property type="nucleotide sequence ID" value="XM_001805380.1"/>
</dbReference>
<sequence>MSLDRSLTEAEKTRRNLSHALAPYLRRVAYFLSVHIDLSKTDAEQERGGCITTVRGIVTMKIDIEEWKQTDVLEVTLTSPSTSCVSGRAEVSVQCLVRTCAVSSEGAHIFCRSKAKAA</sequence>
<name>Q0TYK7_PHANO</name>
<organism evidence="1 2">
    <name type="scientific">Phaeosphaeria nodorum (strain SN15 / ATCC MYA-4574 / FGSC 10173)</name>
    <name type="common">Glume blotch fungus</name>
    <name type="synonym">Parastagonospora nodorum</name>
    <dbReference type="NCBI Taxonomy" id="321614"/>
    <lineage>
        <taxon>Eukaryota</taxon>
        <taxon>Fungi</taxon>
        <taxon>Dikarya</taxon>
        <taxon>Ascomycota</taxon>
        <taxon>Pezizomycotina</taxon>
        <taxon>Dothideomycetes</taxon>
        <taxon>Pleosporomycetidae</taxon>
        <taxon>Pleosporales</taxon>
        <taxon>Pleosporineae</taxon>
        <taxon>Phaeosphaeriaceae</taxon>
        <taxon>Parastagonospora</taxon>
    </lineage>
</organism>
<accession>Q0TYK7</accession>
<evidence type="ECO:0000313" key="1">
    <source>
        <dbReference type="EMBL" id="EAT77209.1"/>
    </source>
</evidence>
<dbReference type="Proteomes" id="UP000001055">
    <property type="component" value="Unassembled WGS sequence"/>
</dbReference>
<dbReference type="InParanoid" id="Q0TYK7"/>
<dbReference type="GeneID" id="5982360"/>
<dbReference type="AlphaFoldDB" id="Q0TYK7"/>